<dbReference type="InterPro" id="IPR001950">
    <property type="entry name" value="SUI1"/>
</dbReference>
<dbReference type="OrthoDB" id="199771at2759"/>
<dbReference type="InterPro" id="IPR036877">
    <property type="entry name" value="SUI1_dom_sf"/>
</dbReference>
<dbReference type="GO" id="GO:0001731">
    <property type="term" value="P:formation of translation preinitiation complex"/>
    <property type="evidence" value="ECO:0007669"/>
    <property type="project" value="InterPro"/>
</dbReference>
<accession>A0A9N9QTG3</accession>
<dbReference type="InterPro" id="IPR057429">
    <property type="entry name" value="WH_eIF2D"/>
</dbReference>
<reference evidence="4" key="1">
    <citation type="submission" date="2021-12" db="EMBL/GenBank/DDBJ databases">
        <authorList>
            <person name="King R."/>
        </authorList>
    </citation>
    <scope>NUCLEOTIDE SEQUENCE</scope>
</reference>
<dbReference type="InterPro" id="IPR041366">
    <property type="entry name" value="Pre-PUA"/>
</dbReference>
<protein>
    <recommendedName>
        <fullName evidence="3">SUI1 domain-containing protein</fullName>
    </recommendedName>
</protein>
<dbReference type="Proteomes" id="UP001153714">
    <property type="component" value="Chromosome 1"/>
</dbReference>
<dbReference type="Pfam" id="PF26291">
    <property type="entry name" value="SWIB_eIF2D"/>
    <property type="match status" value="1"/>
</dbReference>
<feature type="domain" description="SUI1" evidence="3">
    <location>
        <begin position="496"/>
        <end position="568"/>
    </location>
</feature>
<proteinExistence type="predicted"/>
<gene>
    <name evidence="4" type="ORF">DIATSA_LOCUS609</name>
</gene>
<dbReference type="CDD" id="cd11610">
    <property type="entry name" value="eIF2D_N"/>
    <property type="match status" value="1"/>
</dbReference>
<feature type="region of interest" description="Disordered" evidence="2">
    <location>
        <begin position="223"/>
        <end position="273"/>
    </location>
</feature>
<dbReference type="PROSITE" id="PS50296">
    <property type="entry name" value="SUI1"/>
    <property type="match status" value="1"/>
</dbReference>
<dbReference type="Pfam" id="PF17832">
    <property type="entry name" value="Pre-PUA"/>
    <property type="match status" value="1"/>
</dbReference>
<dbReference type="Pfam" id="PF25304">
    <property type="entry name" value="WHD_eIF2D"/>
    <property type="match status" value="1"/>
</dbReference>
<reference evidence="4" key="2">
    <citation type="submission" date="2022-10" db="EMBL/GenBank/DDBJ databases">
        <authorList>
            <consortium name="ENA_rothamsted_submissions"/>
            <consortium name="culmorum"/>
            <person name="King R."/>
        </authorList>
    </citation>
    <scope>NUCLEOTIDE SEQUENCE</scope>
</reference>
<dbReference type="Gene3D" id="3.30.780.10">
    <property type="entry name" value="SUI1-like domain"/>
    <property type="match status" value="1"/>
</dbReference>
<name>A0A9N9QTG3_9NEOP</name>
<dbReference type="AlphaFoldDB" id="A0A9N9QTG3"/>
<dbReference type="CDD" id="cd21156">
    <property type="entry name" value="PUA_eIF2d-like"/>
    <property type="match status" value="1"/>
</dbReference>
<dbReference type="InterPro" id="IPR039757">
    <property type="entry name" value="EIF2D"/>
</dbReference>
<dbReference type="InterPro" id="IPR048248">
    <property type="entry name" value="PUA_eIF2d-like"/>
</dbReference>
<dbReference type="CDD" id="cd11608">
    <property type="entry name" value="eIF2D_C"/>
    <property type="match status" value="1"/>
</dbReference>
<evidence type="ECO:0000256" key="2">
    <source>
        <dbReference type="SAM" id="MobiDB-lite"/>
    </source>
</evidence>
<evidence type="ECO:0000259" key="3">
    <source>
        <dbReference type="PROSITE" id="PS50296"/>
    </source>
</evidence>
<dbReference type="PANTHER" id="PTHR12217:SF4">
    <property type="entry name" value="EUKARYOTIC TRANSLATION INITIATION FACTOR 2D"/>
    <property type="match status" value="1"/>
</dbReference>
<dbReference type="SUPFAM" id="SSF55159">
    <property type="entry name" value="eIF1-like"/>
    <property type="match status" value="1"/>
</dbReference>
<sequence length="586" mass="64232">MFAKSYKLKSNNTLKNSEKKNLIQRVVESFPGVTEDTVKEIVPVKSNSSCMKVVLHSGVIVNVYVVDGAPMIIEDEKGMLPTVCALWKVPQLVPTLIIHTPVLSKVAGGAPLYLPGVERWSAGGPGRWTRGAAVAACTRDNCAAALVGRATLDHNEMRLMAAGVCLDIIHVFGDQLCKDIKFNKIERPKLGTASYPEEDIAELATELSEMTVHPLKEEWPSLIPTPAPSLTATPVPHQPRLITEHPPQEPDEDNQQLHDKTNIDDGDAEDGNKVQDIPLDMDGLLHWCLLSFLKLNGKRIELPLKTNLLYKNHLMPLCPADRTLDIKKSSYKKLGKFLEAMQQEGLVEVREIEKGVSALVALHLAHPQVRAHSPPAPVPAPASVPPPPGGYVPPRIMEVYCLTAAAVDIFPEHKKGTVLDAEMIRSGVSQYVRAKSLQTQQRIKLDNTLAKILHKNAEEVVPWDEVMRGVQAVLTAATLLEDDGGTKLIRSRLPPVTMTVATRAGNKKVTLVSNLEAFGFRLGQLTHEVQQQAAAAASVTRSPGSKHDQLMLQGDQTHFIAKLLIEKYGLPKKYLEGADKALKKKK</sequence>
<dbReference type="InterPro" id="IPR015947">
    <property type="entry name" value="PUA-like_sf"/>
</dbReference>
<dbReference type="InterPro" id="IPR048247">
    <property type="entry name" value="eIF2D_N"/>
</dbReference>
<evidence type="ECO:0000256" key="1">
    <source>
        <dbReference type="ARBA" id="ARBA00022490"/>
    </source>
</evidence>
<organism evidence="4 5">
    <name type="scientific">Diatraea saccharalis</name>
    <name type="common">sugarcane borer</name>
    <dbReference type="NCBI Taxonomy" id="40085"/>
    <lineage>
        <taxon>Eukaryota</taxon>
        <taxon>Metazoa</taxon>
        <taxon>Ecdysozoa</taxon>
        <taxon>Arthropoda</taxon>
        <taxon>Hexapoda</taxon>
        <taxon>Insecta</taxon>
        <taxon>Pterygota</taxon>
        <taxon>Neoptera</taxon>
        <taxon>Endopterygota</taxon>
        <taxon>Lepidoptera</taxon>
        <taxon>Glossata</taxon>
        <taxon>Ditrysia</taxon>
        <taxon>Pyraloidea</taxon>
        <taxon>Crambidae</taxon>
        <taxon>Crambinae</taxon>
        <taxon>Diatraea</taxon>
    </lineage>
</organism>
<dbReference type="Pfam" id="PF01253">
    <property type="entry name" value="SUI1"/>
    <property type="match status" value="1"/>
</dbReference>
<dbReference type="GO" id="GO:0003743">
    <property type="term" value="F:translation initiation factor activity"/>
    <property type="evidence" value="ECO:0007669"/>
    <property type="project" value="InterPro"/>
</dbReference>
<dbReference type="PROSITE" id="PS50890">
    <property type="entry name" value="PUA"/>
    <property type="match status" value="1"/>
</dbReference>
<keyword evidence="5" id="KW-1185">Reference proteome</keyword>
<dbReference type="Gene3D" id="3.10.400.20">
    <property type="match status" value="1"/>
</dbReference>
<dbReference type="InterPro" id="IPR058886">
    <property type="entry name" value="SWIB_eIF2D"/>
</dbReference>
<dbReference type="InterPro" id="IPR039759">
    <property type="entry name" value="eIF2D_SUI1"/>
</dbReference>
<keyword evidence="1" id="KW-0963">Cytoplasm</keyword>
<evidence type="ECO:0000313" key="4">
    <source>
        <dbReference type="EMBL" id="CAG9782342.1"/>
    </source>
</evidence>
<dbReference type="EMBL" id="OU893332">
    <property type="protein sequence ID" value="CAG9782342.1"/>
    <property type="molecule type" value="Genomic_DNA"/>
</dbReference>
<dbReference type="SUPFAM" id="SSF88697">
    <property type="entry name" value="PUA domain-like"/>
    <property type="match status" value="1"/>
</dbReference>
<evidence type="ECO:0000313" key="5">
    <source>
        <dbReference type="Proteomes" id="UP001153714"/>
    </source>
</evidence>
<dbReference type="Pfam" id="PF26292">
    <property type="entry name" value="PUA_elF2D"/>
    <property type="match status" value="1"/>
</dbReference>
<dbReference type="PANTHER" id="PTHR12217">
    <property type="entry name" value="EUKARYOTIC TRANSLATION INITIATION FACTOR 2D"/>
    <property type="match status" value="1"/>
</dbReference>